<reference evidence="2 3" key="1">
    <citation type="submission" date="2024-02" db="EMBL/GenBank/DDBJ databases">
        <authorList>
            <person name="Chen Y."/>
            <person name="Shah S."/>
            <person name="Dougan E. K."/>
            <person name="Thang M."/>
            <person name="Chan C."/>
        </authorList>
    </citation>
    <scope>NUCLEOTIDE SEQUENCE [LARGE SCALE GENOMIC DNA]</scope>
</reference>
<dbReference type="EMBL" id="CAXAMM010001598">
    <property type="protein sequence ID" value="CAK8992665.1"/>
    <property type="molecule type" value="Genomic_DNA"/>
</dbReference>
<accession>A0ABP0HR30</accession>
<keyword evidence="3" id="KW-1185">Reference proteome</keyword>
<evidence type="ECO:0000313" key="3">
    <source>
        <dbReference type="Proteomes" id="UP001642464"/>
    </source>
</evidence>
<gene>
    <name evidence="2" type="ORF">SCF082_LOCUS3177</name>
</gene>
<sequence>MDLAELMGGGGGNDLTGTLTAMTNAGDLVFKQPFGDTTIWKTDKGLLRVTVLFDPFLPWNRANMMASTSPDFLGEIKRLLTKHLVPDKLAPEMPTRQEVLFSKMRTMLPDRAFSEYLLQKNMGGKKKMDEFVGMLEKSIGEQLDEEEALMEAIKNKEFQFTYHLAIDSYPQEKSSTKTGSSRSVLSDNPFTKTEKLGVLVFTMAGLPDPVEAEEQEVKESSMAKIGIDTAPAEEVAKPPTPPTGVDAKASLPTLRNHRNPKSNRAQMDLEALLVKLNISADKLEQGHNEWIKHIPLTSHELFEQINGWFSALLERKQTQFADEQGGGTSSSIYR</sequence>
<dbReference type="Proteomes" id="UP001642464">
    <property type="component" value="Unassembled WGS sequence"/>
</dbReference>
<comment type="caution">
    <text evidence="2">The sequence shown here is derived from an EMBL/GenBank/DDBJ whole genome shotgun (WGS) entry which is preliminary data.</text>
</comment>
<evidence type="ECO:0000256" key="1">
    <source>
        <dbReference type="SAM" id="MobiDB-lite"/>
    </source>
</evidence>
<protein>
    <submittedName>
        <fullName evidence="2">Uncharacterized protein</fullName>
    </submittedName>
</protein>
<proteinExistence type="predicted"/>
<evidence type="ECO:0000313" key="2">
    <source>
        <dbReference type="EMBL" id="CAK8992665.1"/>
    </source>
</evidence>
<organism evidence="2 3">
    <name type="scientific">Durusdinium trenchii</name>
    <dbReference type="NCBI Taxonomy" id="1381693"/>
    <lineage>
        <taxon>Eukaryota</taxon>
        <taxon>Sar</taxon>
        <taxon>Alveolata</taxon>
        <taxon>Dinophyceae</taxon>
        <taxon>Suessiales</taxon>
        <taxon>Symbiodiniaceae</taxon>
        <taxon>Durusdinium</taxon>
    </lineage>
</organism>
<name>A0ABP0HR30_9DINO</name>
<feature type="region of interest" description="Disordered" evidence="1">
    <location>
        <begin position="233"/>
        <end position="261"/>
    </location>
</feature>